<name>A0A2V2LB21_9RHOB</name>
<gene>
    <name evidence="1" type="ORF">DKT77_10370</name>
</gene>
<keyword evidence="2" id="KW-1185">Reference proteome</keyword>
<dbReference type="RefSeq" id="WP_109811637.1">
    <property type="nucleotide sequence ID" value="NZ_QGKU01000033.1"/>
</dbReference>
<dbReference type="OrthoDB" id="9948975at2"/>
<proteinExistence type="predicted"/>
<comment type="caution">
    <text evidence="1">The sequence shown here is derived from an EMBL/GenBank/DDBJ whole genome shotgun (WGS) entry which is preliminary data.</text>
</comment>
<protein>
    <submittedName>
        <fullName evidence="1">Uncharacterized protein</fullName>
    </submittedName>
</protein>
<sequence>MQDRSPPGKPAAEIIVLAEHIERAAEARDYGALADLDTALRSQAVALAEGRHGEAVDQIAVGALWTALGAVQRAGAMVDHQRAELSRRRGRSRNIQLKYRLVDET</sequence>
<organism evidence="1 2">
    <name type="scientific">Meridianimarinicoccus roseus</name>
    <dbReference type="NCBI Taxonomy" id="2072018"/>
    <lineage>
        <taxon>Bacteria</taxon>
        <taxon>Pseudomonadati</taxon>
        <taxon>Pseudomonadota</taxon>
        <taxon>Alphaproteobacteria</taxon>
        <taxon>Rhodobacterales</taxon>
        <taxon>Paracoccaceae</taxon>
        <taxon>Meridianimarinicoccus</taxon>
    </lineage>
</organism>
<dbReference type="Proteomes" id="UP000245680">
    <property type="component" value="Unassembled WGS sequence"/>
</dbReference>
<evidence type="ECO:0000313" key="2">
    <source>
        <dbReference type="Proteomes" id="UP000245680"/>
    </source>
</evidence>
<dbReference type="EMBL" id="QGKU01000033">
    <property type="protein sequence ID" value="PWR02588.1"/>
    <property type="molecule type" value="Genomic_DNA"/>
</dbReference>
<evidence type="ECO:0000313" key="1">
    <source>
        <dbReference type="EMBL" id="PWR02588.1"/>
    </source>
</evidence>
<accession>A0A2V2LB21</accession>
<reference evidence="1 2" key="1">
    <citation type="submission" date="2018-05" db="EMBL/GenBank/DDBJ databases">
        <title>Rhodobacteraceae gen. nov., sp. nov. isolated from sea water.</title>
        <authorList>
            <person name="Ren Y."/>
        </authorList>
    </citation>
    <scope>NUCLEOTIDE SEQUENCE [LARGE SCALE GENOMIC DNA]</scope>
    <source>
        <strain evidence="1 2">TG-679</strain>
    </source>
</reference>
<dbReference type="AlphaFoldDB" id="A0A2V2LB21"/>